<dbReference type="FunFam" id="3.40.430.10:FF:000001">
    <property type="entry name" value="Dihydrofolate reductase"/>
    <property type="match status" value="1"/>
</dbReference>
<reference evidence="11" key="2">
    <citation type="journal article" date="2023" name="Syst. Appl. Microbiol.">
        <title>Govania unica gen. nov., sp. nov., a rare biosphere bacterium that represents a novel family in the class Alphaproteobacteria.</title>
        <authorList>
            <person name="Vandamme P."/>
            <person name="Peeters C."/>
            <person name="Hettiarachchi A."/>
            <person name="Cnockaert M."/>
            <person name="Carlier A."/>
        </authorList>
    </citation>
    <scope>NUCLEOTIDE SEQUENCE</scope>
    <source>
        <strain evidence="11">LMG 31809</strain>
    </source>
</reference>
<feature type="domain" description="DHFR" evidence="10">
    <location>
        <begin position="6"/>
        <end position="169"/>
    </location>
</feature>
<keyword evidence="12" id="KW-1185">Reference proteome</keyword>
<evidence type="ECO:0000256" key="6">
    <source>
        <dbReference type="ARBA" id="ARBA00023002"/>
    </source>
</evidence>
<dbReference type="GO" id="GO:0046655">
    <property type="term" value="P:folic acid metabolic process"/>
    <property type="evidence" value="ECO:0007669"/>
    <property type="project" value="TreeGrafter"/>
</dbReference>
<dbReference type="PROSITE" id="PS51330">
    <property type="entry name" value="DHFR_2"/>
    <property type="match status" value="1"/>
</dbReference>
<dbReference type="EC" id="1.5.1.3" evidence="3 8"/>
<dbReference type="RefSeq" id="WP_274943114.1">
    <property type="nucleotide sequence ID" value="NZ_JANWOI010000002.1"/>
</dbReference>
<evidence type="ECO:0000259" key="10">
    <source>
        <dbReference type="PROSITE" id="PS51330"/>
    </source>
</evidence>
<comment type="similarity">
    <text evidence="2 8 9">Belongs to the dihydrofolate reductase family.</text>
</comment>
<dbReference type="InterPro" id="IPR012259">
    <property type="entry name" value="DHFR"/>
</dbReference>
<dbReference type="GO" id="GO:0070401">
    <property type="term" value="F:NADP+ binding"/>
    <property type="evidence" value="ECO:0007669"/>
    <property type="project" value="UniProtKB-ARBA"/>
</dbReference>
<dbReference type="SUPFAM" id="SSF53597">
    <property type="entry name" value="Dihydrofolate reductase-like"/>
    <property type="match status" value="1"/>
</dbReference>
<sequence>MADSIRVSAIVAVASNRVIGLDNKMPWHLPADLKYFRAVTMGKPVLMGRKTFQSIGRPLPGRDNIVITRSADWQAEGVSTAQSLEAAIAAGKNAAEARGVDEIMIIGGAQIYALALPLTDRLYVTEVTLTPEGDSYFPPLDPAVWQETAREDHVAEGDRPAHSFLIYDRRI</sequence>
<evidence type="ECO:0000256" key="5">
    <source>
        <dbReference type="ARBA" id="ARBA00022857"/>
    </source>
</evidence>
<dbReference type="AlphaFoldDB" id="A0A9X3Z6R4"/>
<evidence type="ECO:0000313" key="12">
    <source>
        <dbReference type="Proteomes" id="UP001141619"/>
    </source>
</evidence>
<dbReference type="PROSITE" id="PS00075">
    <property type="entry name" value="DHFR_1"/>
    <property type="match status" value="1"/>
</dbReference>
<dbReference type="InterPro" id="IPR017925">
    <property type="entry name" value="DHFR_CS"/>
</dbReference>
<keyword evidence="4 8" id="KW-0554">One-carbon metabolism</keyword>
<proteinExistence type="inferred from homology"/>
<evidence type="ECO:0000256" key="7">
    <source>
        <dbReference type="ARBA" id="ARBA00025067"/>
    </source>
</evidence>
<dbReference type="InterPro" id="IPR024072">
    <property type="entry name" value="DHFR-like_dom_sf"/>
</dbReference>
<accession>A0A9X3Z6R4</accession>
<evidence type="ECO:0000256" key="1">
    <source>
        <dbReference type="ARBA" id="ARBA00004903"/>
    </source>
</evidence>
<dbReference type="Gene3D" id="3.40.430.10">
    <property type="entry name" value="Dihydrofolate Reductase, subunit A"/>
    <property type="match status" value="1"/>
</dbReference>
<reference evidence="11" key="1">
    <citation type="submission" date="2022-08" db="EMBL/GenBank/DDBJ databases">
        <authorList>
            <person name="Vandamme P."/>
            <person name="Hettiarachchi A."/>
            <person name="Peeters C."/>
            <person name="Cnockaert M."/>
            <person name="Carlier A."/>
        </authorList>
    </citation>
    <scope>NUCLEOTIDE SEQUENCE</scope>
    <source>
        <strain evidence="11">LMG 31809</strain>
    </source>
</reference>
<dbReference type="GO" id="GO:0006730">
    <property type="term" value="P:one-carbon metabolic process"/>
    <property type="evidence" value="ECO:0007669"/>
    <property type="project" value="UniProtKB-KW"/>
</dbReference>
<keyword evidence="5 8" id="KW-0521">NADP</keyword>
<dbReference type="PANTHER" id="PTHR48069:SF3">
    <property type="entry name" value="DIHYDROFOLATE REDUCTASE"/>
    <property type="match status" value="1"/>
</dbReference>
<dbReference type="GO" id="GO:0005829">
    <property type="term" value="C:cytosol"/>
    <property type="evidence" value="ECO:0007669"/>
    <property type="project" value="TreeGrafter"/>
</dbReference>
<dbReference type="GO" id="GO:0004146">
    <property type="term" value="F:dihydrofolate reductase activity"/>
    <property type="evidence" value="ECO:0007669"/>
    <property type="project" value="UniProtKB-EC"/>
</dbReference>
<evidence type="ECO:0000256" key="4">
    <source>
        <dbReference type="ARBA" id="ARBA00022563"/>
    </source>
</evidence>
<dbReference type="Proteomes" id="UP001141619">
    <property type="component" value="Unassembled WGS sequence"/>
</dbReference>
<evidence type="ECO:0000256" key="3">
    <source>
        <dbReference type="ARBA" id="ARBA00012856"/>
    </source>
</evidence>
<keyword evidence="6 8" id="KW-0560">Oxidoreductase</keyword>
<evidence type="ECO:0000313" key="11">
    <source>
        <dbReference type="EMBL" id="MDA5193411.1"/>
    </source>
</evidence>
<comment type="caution">
    <text evidence="11">The sequence shown here is derived from an EMBL/GenBank/DDBJ whole genome shotgun (WGS) entry which is preliminary data.</text>
</comment>
<dbReference type="InterPro" id="IPR001796">
    <property type="entry name" value="DHFR_dom"/>
</dbReference>
<dbReference type="PANTHER" id="PTHR48069">
    <property type="entry name" value="DIHYDROFOLATE REDUCTASE"/>
    <property type="match status" value="1"/>
</dbReference>
<dbReference type="Pfam" id="PF00186">
    <property type="entry name" value="DHFR_1"/>
    <property type="match status" value="1"/>
</dbReference>
<dbReference type="GO" id="GO:0046654">
    <property type="term" value="P:tetrahydrofolate biosynthetic process"/>
    <property type="evidence" value="ECO:0007669"/>
    <property type="project" value="InterPro"/>
</dbReference>
<protein>
    <recommendedName>
        <fullName evidence="3 8">Dihydrofolate reductase</fullName>
        <ecNumber evidence="3 8">1.5.1.3</ecNumber>
    </recommendedName>
</protein>
<dbReference type="PIRSF" id="PIRSF000194">
    <property type="entry name" value="DHFR"/>
    <property type="match status" value="1"/>
</dbReference>
<dbReference type="EMBL" id="JANWOI010000002">
    <property type="protein sequence ID" value="MDA5193411.1"/>
    <property type="molecule type" value="Genomic_DNA"/>
</dbReference>
<comment type="catalytic activity">
    <reaction evidence="8">
        <text>(6S)-5,6,7,8-tetrahydrofolate + NADP(+) = 7,8-dihydrofolate + NADPH + H(+)</text>
        <dbReference type="Rhea" id="RHEA:15009"/>
        <dbReference type="ChEBI" id="CHEBI:15378"/>
        <dbReference type="ChEBI" id="CHEBI:57451"/>
        <dbReference type="ChEBI" id="CHEBI:57453"/>
        <dbReference type="ChEBI" id="CHEBI:57783"/>
        <dbReference type="ChEBI" id="CHEBI:58349"/>
        <dbReference type="EC" id="1.5.1.3"/>
    </reaction>
</comment>
<comment type="pathway">
    <text evidence="1 8">Cofactor biosynthesis; tetrahydrofolate biosynthesis; 5,6,7,8-tetrahydrofolate from 7,8-dihydrofolate: step 1/1.</text>
</comment>
<evidence type="ECO:0000256" key="9">
    <source>
        <dbReference type="RuleBase" id="RU004474"/>
    </source>
</evidence>
<organism evidence="11 12">
    <name type="scientific">Govanella unica</name>
    <dbReference type="NCBI Taxonomy" id="2975056"/>
    <lineage>
        <taxon>Bacteria</taxon>
        <taxon>Pseudomonadati</taxon>
        <taxon>Pseudomonadota</taxon>
        <taxon>Alphaproteobacteria</taxon>
        <taxon>Emcibacterales</taxon>
        <taxon>Govanellaceae</taxon>
        <taxon>Govanella</taxon>
    </lineage>
</organism>
<comment type="function">
    <text evidence="7 8">Key enzyme in folate metabolism. Catalyzes an essential reaction for de novo glycine and purine synthesis, and for DNA precursor synthesis.</text>
</comment>
<dbReference type="GO" id="GO:0046452">
    <property type="term" value="P:dihydrofolate metabolic process"/>
    <property type="evidence" value="ECO:0007669"/>
    <property type="project" value="TreeGrafter"/>
</dbReference>
<evidence type="ECO:0000256" key="8">
    <source>
        <dbReference type="PIRNR" id="PIRNR000194"/>
    </source>
</evidence>
<name>A0A9X3Z6R4_9PROT</name>
<dbReference type="CDD" id="cd00209">
    <property type="entry name" value="DHFR"/>
    <property type="match status" value="1"/>
</dbReference>
<evidence type="ECO:0000256" key="2">
    <source>
        <dbReference type="ARBA" id="ARBA00009539"/>
    </source>
</evidence>
<gene>
    <name evidence="11" type="ORF">NYP16_05505</name>
</gene>
<dbReference type="PRINTS" id="PR00070">
    <property type="entry name" value="DHFR"/>
</dbReference>